<dbReference type="GO" id="GO:0005763">
    <property type="term" value="C:mitochondrial small ribosomal subunit"/>
    <property type="evidence" value="ECO:0007669"/>
    <property type="project" value="InterPro"/>
</dbReference>
<protein>
    <recommendedName>
        <fullName evidence="6">Small ribosomal subunit protein mS23</fullName>
    </recommendedName>
    <alternativeName>
        <fullName evidence="7">37S ribosomal protein S25, mitochondrial</fullName>
    </alternativeName>
</protein>
<dbReference type="Pfam" id="PF13741">
    <property type="entry name" value="MRP-S25"/>
    <property type="match status" value="1"/>
</dbReference>
<proteinExistence type="inferred from homology"/>
<keyword evidence="10" id="KW-1185">Reference proteome</keyword>
<evidence type="ECO:0000256" key="4">
    <source>
        <dbReference type="ARBA" id="ARBA00023128"/>
    </source>
</evidence>
<evidence type="ECO:0000256" key="3">
    <source>
        <dbReference type="ARBA" id="ARBA00022980"/>
    </source>
</evidence>
<feature type="region of interest" description="Disordered" evidence="8">
    <location>
        <begin position="235"/>
        <end position="257"/>
    </location>
</feature>
<evidence type="ECO:0000256" key="7">
    <source>
        <dbReference type="ARBA" id="ARBA00035421"/>
    </source>
</evidence>
<evidence type="ECO:0000256" key="2">
    <source>
        <dbReference type="ARBA" id="ARBA00009864"/>
    </source>
</evidence>
<reference evidence="9" key="1">
    <citation type="journal article" date="2023" name="PhytoFront">
        <title>Draft Genome Resources of Seven Strains of Tilletia horrida, Causal Agent of Kernel Smut of Rice.</title>
        <authorList>
            <person name="Khanal S."/>
            <person name="Antony Babu S."/>
            <person name="Zhou X.G."/>
        </authorList>
    </citation>
    <scope>NUCLEOTIDE SEQUENCE</scope>
    <source>
        <strain evidence="9">TX6</strain>
    </source>
</reference>
<dbReference type="AlphaFoldDB" id="A0AAN6GQF3"/>
<comment type="caution">
    <text evidence="9">The sequence shown here is derived from an EMBL/GenBank/DDBJ whole genome shotgun (WGS) entry which is preliminary data.</text>
</comment>
<comment type="similarity">
    <text evidence="2">Belongs to the mitochondrion-specific ribosomal protein mS23 family.</text>
</comment>
<sequence>MSRKIAGQVATNVSRLLKGNYLKSEPVWLQSVIAHPPAPPQPRSPIARPADDLPPSYVARQKHFVNLATQPSTKRRTSVKRLRSLTPTLDPKPIYYLQDRVRRQFFRDHPWEAYRPRILVEMDKTVVIDKSSPLGAPQDARELRAWGRNPQPEDVVSCTIHLHQNHGLSLSQAYHHTIASYHALRAEHETASRFAVLEAEAYGAKFDTTESTHAFRREQRRIFGPDYVEPEEVIPLSGGANASSSSASTSSRDKAPPVMISVKDSTPVEALSSPLMRNLSKGAAGPMVVEPRGKDRARRIKNVDETFTEGDRYLEAAISTSQAVMARLRSS</sequence>
<evidence type="ECO:0000256" key="6">
    <source>
        <dbReference type="ARBA" id="ARBA00035137"/>
    </source>
</evidence>
<dbReference type="PANTHER" id="PTHR37799:SF1">
    <property type="entry name" value="SMALL RIBOSOMAL SUBUNIT PROTEIN MS23"/>
    <property type="match status" value="1"/>
</dbReference>
<keyword evidence="3" id="KW-0689">Ribosomal protein</keyword>
<dbReference type="PANTHER" id="PTHR37799">
    <property type="entry name" value="37S RIBOSOMAL PROTEIN S25, MITOCHONDRIAL"/>
    <property type="match status" value="1"/>
</dbReference>
<evidence type="ECO:0000313" key="9">
    <source>
        <dbReference type="EMBL" id="KAK0553144.1"/>
    </source>
</evidence>
<comment type="subcellular location">
    <subcellularLocation>
        <location evidence="1">Mitochondrion</location>
    </subcellularLocation>
</comment>
<organism evidence="9 10">
    <name type="scientific">Tilletia horrida</name>
    <dbReference type="NCBI Taxonomy" id="155126"/>
    <lineage>
        <taxon>Eukaryota</taxon>
        <taxon>Fungi</taxon>
        <taxon>Dikarya</taxon>
        <taxon>Basidiomycota</taxon>
        <taxon>Ustilaginomycotina</taxon>
        <taxon>Exobasidiomycetes</taxon>
        <taxon>Tilletiales</taxon>
        <taxon>Tilletiaceae</taxon>
        <taxon>Tilletia</taxon>
    </lineage>
</organism>
<keyword evidence="5" id="KW-0687">Ribonucleoprotein</keyword>
<accession>A0AAN6GQF3</accession>
<evidence type="ECO:0000313" key="10">
    <source>
        <dbReference type="Proteomes" id="UP001176517"/>
    </source>
</evidence>
<dbReference type="EMBL" id="JAPDMZ010000054">
    <property type="protein sequence ID" value="KAK0553144.1"/>
    <property type="molecule type" value="Genomic_DNA"/>
</dbReference>
<evidence type="ECO:0000256" key="5">
    <source>
        <dbReference type="ARBA" id="ARBA00023274"/>
    </source>
</evidence>
<dbReference type="GO" id="GO:0003735">
    <property type="term" value="F:structural constituent of ribosome"/>
    <property type="evidence" value="ECO:0007669"/>
    <property type="project" value="InterPro"/>
</dbReference>
<dbReference type="Proteomes" id="UP001176517">
    <property type="component" value="Unassembled WGS sequence"/>
</dbReference>
<dbReference type="InterPro" id="IPR016939">
    <property type="entry name" value="Ribosomal_mS23_fun"/>
</dbReference>
<keyword evidence="4" id="KW-0496">Mitochondrion</keyword>
<feature type="compositionally biased region" description="Low complexity" evidence="8">
    <location>
        <begin position="237"/>
        <end position="250"/>
    </location>
</feature>
<gene>
    <name evidence="9" type="primary">RSM25</name>
    <name evidence="9" type="ORF">OC846_002632</name>
</gene>
<name>A0AAN6GQF3_9BASI</name>
<evidence type="ECO:0000256" key="1">
    <source>
        <dbReference type="ARBA" id="ARBA00004173"/>
    </source>
</evidence>
<evidence type="ECO:0000256" key="8">
    <source>
        <dbReference type="SAM" id="MobiDB-lite"/>
    </source>
</evidence>